<dbReference type="Pfam" id="PF00691">
    <property type="entry name" value="OmpA"/>
    <property type="match status" value="1"/>
</dbReference>
<evidence type="ECO:0000256" key="3">
    <source>
        <dbReference type="SAM" id="SignalP"/>
    </source>
</evidence>
<dbReference type="Proteomes" id="UP000008461">
    <property type="component" value="Chromosome"/>
</dbReference>
<reference key="2">
    <citation type="submission" date="2011-04" db="EMBL/GenBank/DDBJ databases">
        <title>Complete sequence of chromosome of Haliscomenobacter hydrossis DSM 1100.</title>
        <authorList>
            <consortium name="US DOE Joint Genome Institute (JGI-PGF)"/>
            <person name="Lucas S."/>
            <person name="Han J."/>
            <person name="Lapidus A."/>
            <person name="Bruce D."/>
            <person name="Goodwin L."/>
            <person name="Pitluck S."/>
            <person name="Peters L."/>
            <person name="Kyrpides N."/>
            <person name="Mavromatis K."/>
            <person name="Ivanova N."/>
            <person name="Ovchinnikova G."/>
            <person name="Pagani I."/>
            <person name="Daligault H."/>
            <person name="Detter J.C."/>
            <person name="Han C."/>
            <person name="Land M."/>
            <person name="Hauser L."/>
            <person name="Markowitz V."/>
            <person name="Cheng J.-F."/>
            <person name="Hugenholtz P."/>
            <person name="Woyke T."/>
            <person name="Wu D."/>
            <person name="Verbarg S."/>
            <person name="Frueling A."/>
            <person name="Brambilla E."/>
            <person name="Klenk H.-P."/>
            <person name="Eisen J.A."/>
        </authorList>
    </citation>
    <scope>NUCLEOTIDE SEQUENCE</scope>
    <source>
        <strain>DSM 1100</strain>
    </source>
</reference>
<dbReference type="InterPro" id="IPR050330">
    <property type="entry name" value="Bact_OuterMem_StrucFunc"/>
</dbReference>
<feature type="signal peptide" evidence="3">
    <location>
        <begin position="1"/>
        <end position="24"/>
    </location>
</feature>
<dbReference type="AlphaFoldDB" id="F4L414"/>
<evidence type="ECO:0000259" key="4">
    <source>
        <dbReference type="PROSITE" id="PS51123"/>
    </source>
</evidence>
<dbReference type="eggNOG" id="COG2885">
    <property type="taxonomic scope" value="Bacteria"/>
</dbReference>
<feature type="chain" id="PRO_5003310655" evidence="3">
    <location>
        <begin position="25"/>
        <end position="406"/>
    </location>
</feature>
<dbReference type="SUPFAM" id="SSF103088">
    <property type="entry name" value="OmpA-like"/>
    <property type="match status" value="1"/>
</dbReference>
<evidence type="ECO:0000313" key="6">
    <source>
        <dbReference type="Proteomes" id="UP000008461"/>
    </source>
</evidence>
<dbReference type="PANTHER" id="PTHR30329">
    <property type="entry name" value="STATOR ELEMENT OF FLAGELLAR MOTOR COMPLEX"/>
    <property type="match status" value="1"/>
</dbReference>
<dbReference type="RefSeq" id="WP_013764284.1">
    <property type="nucleotide sequence ID" value="NC_015510.1"/>
</dbReference>
<feature type="compositionally biased region" description="Low complexity" evidence="2">
    <location>
        <begin position="253"/>
        <end position="263"/>
    </location>
</feature>
<feature type="domain" description="OmpA-like" evidence="4">
    <location>
        <begin position="293"/>
        <end position="406"/>
    </location>
</feature>
<dbReference type="CDD" id="cd07185">
    <property type="entry name" value="OmpA_C-like"/>
    <property type="match status" value="1"/>
</dbReference>
<name>F4L414_HALH1</name>
<keyword evidence="6" id="KW-1185">Reference proteome</keyword>
<dbReference type="InterPro" id="IPR006665">
    <property type="entry name" value="OmpA-like"/>
</dbReference>
<evidence type="ECO:0000313" key="5">
    <source>
        <dbReference type="EMBL" id="AEE49731.1"/>
    </source>
</evidence>
<evidence type="ECO:0000256" key="2">
    <source>
        <dbReference type="SAM" id="MobiDB-lite"/>
    </source>
</evidence>
<keyword evidence="3" id="KW-0732">Signal</keyword>
<evidence type="ECO:0000256" key="1">
    <source>
        <dbReference type="PROSITE-ProRule" id="PRU00473"/>
    </source>
</evidence>
<proteinExistence type="predicted"/>
<dbReference type="STRING" id="760192.Halhy_1846"/>
<dbReference type="EMBL" id="CP002691">
    <property type="protein sequence ID" value="AEE49731.1"/>
    <property type="molecule type" value="Genomic_DNA"/>
</dbReference>
<dbReference type="KEGG" id="hhy:Halhy_1846"/>
<dbReference type="InterPro" id="IPR036737">
    <property type="entry name" value="OmpA-like_sf"/>
</dbReference>
<dbReference type="OrthoDB" id="1489312at2"/>
<feature type="region of interest" description="Disordered" evidence="2">
    <location>
        <begin position="217"/>
        <end position="289"/>
    </location>
</feature>
<gene>
    <name evidence="5" type="ordered locus">Halhy_1846</name>
</gene>
<protein>
    <submittedName>
        <fullName evidence="5">OmpA/MotB domain protein</fullName>
    </submittedName>
</protein>
<sequence length="406" mass="45667">MRSGLLFFSILALVFGAVRSSAQAQDNKIYLKNPSFEDVPRHSQTPKDWIDCGFELESEPDIQPNGEFGVTMPAQHGQTYLGLVVRDNETWERVSQKVSRPLEKGKCYEFSIHLARSPQYISQSRVKDTQANYITPAKLKIYGGFSPCDRQFLLAESNLIINYRWLEFNFKFEPIDNYTYITFEAFYKTPNLFPYNGNILLDNASALNPIPCKEQPEVVSTPTVKPPTQRIDTPKTNNGGRPTPGKTPPVNNPPVVAENNTTTKNPEKKPDTNSTPPKSIDNPDFSTLKKSDLTMGQTLRIPSITFAVNDTILSRASYPNLDKLLTFMNTNPAIVLEVGGHTNGLCADDYCNRLSLRRARAVVDYLVKKGVKPERFQVKGYGKTQPISTVKNDPKNQRVEIKILDL</sequence>
<reference evidence="5 6" key="1">
    <citation type="journal article" date="2011" name="Stand. Genomic Sci.">
        <title>Complete genome sequence of Haliscomenobacter hydrossis type strain (O).</title>
        <authorList>
            <consortium name="US DOE Joint Genome Institute (JGI-PGF)"/>
            <person name="Daligault H."/>
            <person name="Lapidus A."/>
            <person name="Zeytun A."/>
            <person name="Nolan M."/>
            <person name="Lucas S."/>
            <person name="Del Rio T.G."/>
            <person name="Tice H."/>
            <person name="Cheng J.F."/>
            <person name="Tapia R."/>
            <person name="Han C."/>
            <person name="Goodwin L."/>
            <person name="Pitluck S."/>
            <person name="Liolios K."/>
            <person name="Pagani I."/>
            <person name="Ivanova N."/>
            <person name="Huntemann M."/>
            <person name="Mavromatis K."/>
            <person name="Mikhailova N."/>
            <person name="Pati A."/>
            <person name="Chen A."/>
            <person name="Palaniappan K."/>
            <person name="Land M."/>
            <person name="Hauser L."/>
            <person name="Brambilla E.M."/>
            <person name="Rohde M."/>
            <person name="Verbarg S."/>
            <person name="Goker M."/>
            <person name="Bristow J."/>
            <person name="Eisen J.A."/>
            <person name="Markowitz V."/>
            <person name="Hugenholtz P."/>
            <person name="Kyrpides N.C."/>
            <person name="Klenk H.P."/>
            <person name="Woyke T."/>
        </authorList>
    </citation>
    <scope>NUCLEOTIDE SEQUENCE [LARGE SCALE GENOMIC DNA]</scope>
    <source>
        <strain evidence="6">ATCC 27775 / DSM 1100 / LMG 10767 / O</strain>
    </source>
</reference>
<dbReference type="Gene3D" id="3.30.1330.60">
    <property type="entry name" value="OmpA-like domain"/>
    <property type="match status" value="1"/>
</dbReference>
<feature type="compositionally biased region" description="Polar residues" evidence="2">
    <location>
        <begin position="230"/>
        <end position="240"/>
    </location>
</feature>
<organism evidence="5 6">
    <name type="scientific">Haliscomenobacter hydrossis (strain ATCC 27775 / DSM 1100 / LMG 10767 / O)</name>
    <dbReference type="NCBI Taxonomy" id="760192"/>
    <lineage>
        <taxon>Bacteria</taxon>
        <taxon>Pseudomonadati</taxon>
        <taxon>Bacteroidota</taxon>
        <taxon>Saprospiria</taxon>
        <taxon>Saprospirales</taxon>
        <taxon>Haliscomenobacteraceae</taxon>
        <taxon>Haliscomenobacter</taxon>
    </lineage>
</organism>
<dbReference type="HOGENOM" id="CLU_743721_0_0_10"/>
<dbReference type="PANTHER" id="PTHR30329:SF21">
    <property type="entry name" value="LIPOPROTEIN YIAD-RELATED"/>
    <property type="match status" value="1"/>
</dbReference>
<accession>F4L414</accession>
<dbReference type="PROSITE" id="PS51123">
    <property type="entry name" value="OMPA_2"/>
    <property type="match status" value="1"/>
</dbReference>
<dbReference type="GO" id="GO:0016020">
    <property type="term" value="C:membrane"/>
    <property type="evidence" value="ECO:0007669"/>
    <property type="project" value="UniProtKB-UniRule"/>
</dbReference>
<keyword evidence="1" id="KW-0472">Membrane</keyword>